<dbReference type="EMBL" id="JH816309">
    <property type="protein sequence ID" value="EKC33225.1"/>
    <property type="molecule type" value="Genomic_DNA"/>
</dbReference>
<comment type="similarity">
    <text evidence="2">Belongs to the MYBBP1A family.</text>
</comment>
<dbReference type="PANTHER" id="PTHR13213:SF2">
    <property type="entry name" value="MYB-BINDING PROTEIN 1A"/>
    <property type="match status" value="1"/>
</dbReference>
<dbReference type="GO" id="GO:0003714">
    <property type="term" value="F:transcription corepressor activity"/>
    <property type="evidence" value="ECO:0007669"/>
    <property type="project" value="TreeGrafter"/>
</dbReference>
<dbReference type="InterPro" id="IPR016024">
    <property type="entry name" value="ARM-type_fold"/>
</dbReference>
<evidence type="ECO:0000256" key="2">
    <source>
        <dbReference type="ARBA" id="ARBA00006809"/>
    </source>
</evidence>
<dbReference type="FunCoup" id="K1QW94">
    <property type="interactions" value="174"/>
</dbReference>
<feature type="compositionally biased region" description="Polar residues" evidence="4">
    <location>
        <begin position="1145"/>
        <end position="1156"/>
    </location>
</feature>
<evidence type="ECO:0000313" key="5">
    <source>
        <dbReference type="EMBL" id="EKC33225.1"/>
    </source>
</evidence>
<comment type="subcellular location">
    <subcellularLocation>
        <location evidence="1">Nucleus</location>
    </subcellularLocation>
</comment>
<dbReference type="InterPro" id="IPR007015">
    <property type="entry name" value="DNA_pol_V/MYBBP1A"/>
</dbReference>
<evidence type="ECO:0000256" key="1">
    <source>
        <dbReference type="ARBA" id="ARBA00004123"/>
    </source>
</evidence>
<feature type="compositionally biased region" description="Acidic residues" evidence="4">
    <location>
        <begin position="732"/>
        <end position="745"/>
    </location>
</feature>
<feature type="compositionally biased region" description="Basic and acidic residues" evidence="4">
    <location>
        <begin position="1135"/>
        <end position="1144"/>
    </location>
</feature>
<dbReference type="InParanoid" id="K1QW94"/>
<proteinExistence type="inferred from homology"/>
<dbReference type="GO" id="GO:0005730">
    <property type="term" value="C:nucleolus"/>
    <property type="evidence" value="ECO:0007669"/>
    <property type="project" value="InterPro"/>
</dbReference>
<dbReference type="PANTHER" id="PTHR13213">
    <property type="entry name" value="MYB-BINDING PROTEIN 1A FAMILY MEMBER"/>
    <property type="match status" value="1"/>
</dbReference>
<sequence length="1183" mass="133587">MVSSPGSCPLDVLPHRSPHPHHLLLHIGPHKCNQTKIIQASKGLIEDLSLRQVDESTGISEELQYSISRLVKGLASSRQSARHGFSVALCQILRNFPSINVDMILGAVAEHLKFTQKESRSEQGNILLGKVLAYMALVQSGRITSATQEHVQKIVQSLVQVCQKRSFLKQISTYAISLIVSQVNTEIFKAAVWSEIEAELTQGWTGCSPDTLMLLLACQKYHPLSIEFFPVVHLINDEVIHQLSTSKISFTDFWTEGRDLLFGKEHHSAVNVGLYLMTKMLPHLKTPEEIECLLPANVVKVLVKIIDGKQKKKNPVYESATRFINGLVTYVKSSENAENSIKVLHCFFETQCPKGTHLTRSLDTIIQSLSSEAAKKYGENLMKVFKKYIKDPRENMMGIQHVATHIRTLVTLPSTSGDHAWQLHLLQFLGLHSFWTVKAKSSALPHCSYCTQPMEDKLRKPFQDNFLKALSNLLIYNTEKSKTSSLDAYLDTVCQLCKYFQDLVEASEVVSLVVDFPEDEREQWVKTVVCLLGMQEKSAAKSPEKSDLHRAFMLLFVFHALHLFMSKENAVSTLQDIHVCYNKAVKHKRRSTVKSAKSEPEWIEVVTELLLSMMSQGSNFARLAAKTTFSCLTDHVTPDSLGLITDVLKLEKGDENELISFEDEDENMEVGDEENGLSEEEKDIEEEKSEEDSGDEDESEEEEEEEEEEGEVDEEFRNAVKSALGDAVDKSDSEEESEPDLDDDDMFKFDEALAQVFKNMRKTKEAEAKENKKQLLAFKSRVLDLVEILVKSQPPADLTLDLIFPLLDLVASTEKHKEGPELDLGKRAGNMFRMLYKKAKIHGNVAVSRDRYLQALNNAIQFSTKVTTKQIVNDVSDACLLVIRLLMNLDLGSLGPSPMKTRSGKAQKEKKVEMERDQDSVHQLVIDSVQSNVKDFLQKKKQKLHTEFFYNMFSKFPVLFWPITETLLTTMQDDQAKVFMKTQACYLLSGMLNKDVEKNIGEETWNEFSLSLIAGISRIMRGITKEAFPTKLIHDVCVTMRKYLFSSQKPLEISSEITEKLESLRGSFNTDIRKEYNMMMGKLGKTANVNQNKQAKKRKNKEKVALSAQTPESKKAKQSKIADTASPVVKKKLNKEKQTVHETVKQGSQTGNSTAESDSKAGLKKKNYESNTQLGLRRSQNES</sequence>
<reference evidence="5" key="1">
    <citation type="journal article" date="2012" name="Nature">
        <title>The oyster genome reveals stress adaptation and complexity of shell formation.</title>
        <authorList>
            <person name="Zhang G."/>
            <person name="Fang X."/>
            <person name="Guo X."/>
            <person name="Li L."/>
            <person name="Luo R."/>
            <person name="Xu F."/>
            <person name="Yang P."/>
            <person name="Zhang L."/>
            <person name="Wang X."/>
            <person name="Qi H."/>
            <person name="Xiong Z."/>
            <person name="Que H."/>
            <person name="Xie Y."/>
            <person name="Holland P.W."/>
            <person name="Paps J."/>
            <person name="Zhu Y."/>
            <person name="Wu F."/>
            <person name="Chen Y."/>
            <person name="Wang J."/>
            <person name="Peng C."/>
            <person name="Meng J."/>
            <person name="Yang L."/>
            <person name="Liu J."/>
            <person name="Wen B."/>
            <person name="Zhang N."/>
            <person name="Huang Z."/>
            <person name="Zhu Q."/>
            <person name="Feng Y."/>
            <person name="Mount A."/>
            <person name="Hedgecock D."/>
            <person name="Xu Z."/>
            <person name="Liu Y."/>
            <person name="Domazet-Loso T."/>
            <person name="Du Y."/>
            <person name="Sun X."/>
            <person name="Zhang S."/>
            <person name="Liu B."/>
            <person name="Cheng P."/>
            <person name="Jiang X."/>
            <person name="Li J."/>
            <person name="Fan D."/>
            <person name="Wang W."/>
            <person name="Fu W."/>
            <person name="Wang T."/>
            <person name="Wang B."/>
            <person name="Zhang J."/>
            <person name="Peng Z."/>
            <person name="Li Y."/>
            <person name="Li N."/>
            <person name="Wang J."/>
            <person name="Chen M."/>
            <person name="He Y."/>
            <person name="Tan F."/>
            <person name="Song X."/>
            <person name="Zheng Q."/>
            <person name="Huang R."/>
            <person name="Yang H."/>
            <person name="Du X."/>
            <person name="Chen L."/>
            <person name="Yang M."/>
            <person name="Gaffney P.M."/>
            <person name="Wang S."/>
            <person name="Luo L."/>
            <person name="She Z."/>
            <person name="Ming Y."/>
            <person name="Huang W."/>
            <person name="Zhang S."/>
            <person name="Huang B."/>
            <person name="Zhang Y."/>
            <person name="Qu T."/>
            <person name="Ni P."/>
            <person name="Miao G."/>
            <person name="Wang J."/>
            <person name="Wang Q."/>
            <person name="Steinberg C.E."/>
            <person name="Wang H."/>
            <person name="Li N."/>
            <person name="Qian L."/>
            <person name="Zhang G."/>
            <person name="Li Y."/>
            <person name="Yang H."/>
            <person name="Liu X."/>
            <person name="Wang J."/>
            <person name="Yin Y."/>
            <person name="Wang J."/>
        </authorList>
    </citation>
    <scope>NUCLEOTIDE SEQUENCE [LARGE SCALE GENOMIC DNA]</scope>
    <source>
        <strain evidence="5">05x7-T-G4-1.051#20</strain>
    </source>
</reference>
<evidence type="ECO:0000256" key="3">
    <source>
        <dbReference type="ARBA" id="ARBA00023242"/>
    </source>
</evidence>
<keyword evidence="3" id="KW-0539">Nucleus</keyword>
<organism evidence="5">
    <name type="scientific">Magallana gigas</name>
    <name type="common">Pacific oyster</name>
    <name type="synonym">Crassostrea gigas</name>
    <dbReference type="NCBI Taxonomy" id="29159"/>
    <lineage>
        <taxon>Eukaryota</taxon>
        <taxon>Metazoa</taxon>
        <taxon>Spiralia</taxon>
        <taxon>Lophotrochozoa</taxon>
        <taxon>Mollusca</taxon>
        <taxon>Bivalvia</taxon>
        <taxon>Autobranchia</taxon>
        <taxon>Pteriomorphia</taxon>
        <taxon>Ostreida</taxon>
        <taxon>Ostreoidea</taxon>
        <taxon>Ostreidae</taxon>
        <taxon>Magallana</taxon>
    </lineage>
</organism>
<evidence type="ECO:0000256" key="4">
    <source>
        <dbReference type="SAM" id="MobiDB-lite"/>
    </source>
</evidence>
<dbReference type="HOGENOM" id="CLU_253075_0_0_1"/>
<dbReference type="GO" id="GO:0003723">
    <property type="term" value="F:RNA binding"/>
    <property type="evidence" value="ECO:0007669"/>
    <property type="project" value="TreeGrafter"/>
</dbReference>
<feature type="region of interest" description="Disordered" evidence="4">
    <location>
        <begin position="656"/>
        <end position="746"/>
    </location>
</feature>
<dbReference type="GO" id="GO:0043565">
    <property type="term" value="F:sequence-specific DNA binding"/>
    <property type="evidence" value="ECO:0007669"/>
    <property type="project" value="TreeGrafter"/>
</dbReference>
<dbReference type="AlphaFoldDB" id="K1QW94"/>
<dbReference type="SUPFAM" id="SSF48371">
    <property type="entry name" value="ARM repeat"/>
    <property type="match status" value="1"/>
</dbReference>
<gene>
    <name evidence="5" type="ORF">CGI_10017404</name>
</gene>
<feature type="region of interest" description="Disordered" evidence="4">
    <location>
        <begin position="1083"/>
        <end position="1183"/>
    </location>
</feature>
<feature type="compositionally biased region" description="Acidic residues" evidence="4">
    <location>
        <begin position="656"/>
        <end position="714"/>
    </location>
</feature>
<accession>K1QW94</accession>
<name>K1QW94_MAGGI</name>
<dbReference type="Pfam" id="PF04931">
    <property type="entry name" value="DNA_pol_phi"/>
    <property type="match status" value="2"/>
</dbReference>
<protein>
    <submittedName>
        <fullName evidence="5">Myb-binding protein 1A-like protein</fullName>
    </submittedName>
</protein>